<keyword evidence="6" id="KW-1185">Reference proteome</keyword>
<dbReference type="EMBL" id="BAAFSV010000002">
    <property type="protein sequence ID" value="GAB1312814.1"/>
    <property type="molecule type" value="Genomic_DNA"/>
</dbReference>
<evidence type="ECO:0000256" key="3">
    <source>
        <dbReference type="SAM" id="MobiDB-lite"/>
    </source>
</evidence>
<dbReference type="InterPro" id="IPR029058">
    <property type="entry name" value="AB_hydrolase_fold"/>
</dbReference>
<evidence type="ECO:0000259" key="4">
    <source>
        <dbReference type="Pfam" id="PF03959"/>
    </source>
</evidence>
<dbReference type="Proteomes" id="UP001628179">
    <property type="component" value="Unassembled WGS sequence"/>
</dbReference>
<comment type="similarity">
    <text evidence="1">Belongs to the LovG family.</text>
</comment>
<dbReference type="Gene3D" id="3.40.50.1820">
    <property type="entry name" value="alpha/beta hydrolase"/>
    <property type="match status" value="1"/>
</dbReference>
<keyword evidence="2" id="KW-0378">Hydrolase</keyword>
<evidence type="ECO:0000313" key="5">
    <source>
        <dbReference type="EMBL" id="GAB1312814.1"/>
    </source>
</evidence>
<evidence type="ECO:0000313" key="6">
    <source>
        <dbReference type="Proteomes" id="UP001628179"/>
    </source>
</evidence>
<dbReference type="PANTHER" id="PTHR48070:SF3">
    <property type="entry name" value="ESTERASE DBAE-RELATED"/>
    <property type="match status" value="1"/>
</dbReference>
<dbReference type="RefSeq" id="XP_070914547.1">
    <property type="nucleotide sequence ID" value="XM_071058446.1"/>
</dbReference>
<evidence type="ECO:0000256" key="1">
    <source>
        <dbReference type="ARBA" id="ARBA00005863"/>
    </source>
</evidence>
<dbReference type="GeneID" id="98173769"/>
<accession>A0ABQ0G4Z7</accession>
<sequence length="294" mass="31895">MPSPTSASPSLTPPSATDHAIPDPRPRILCLHGGGTTGAIFHAQCRALIRGLPHFRLVFADAPFPSEPGPGILPVYEAWGPPFLRWLPWKPWHPQLDDGAAARAIMSCLDKTKADDDAGGGCGPWVALLGFSQGAKLAASLLLDQQVRREKELNGNAKESGGADESESNLYRFGVLVAGRGPLVGLSEHTLGHQALVGPTDMIGLQRFERPLPHSQDPGHRDVLLLQVPTVHVHGLLDEGLEWNRKMERQYCEESSTAVVEWPGPHRVPLKTEDVTKVTAEVYKLARRCGIVPN</sequence>
<evidence type="ECO:0000256" key="2">
    <source>
        <dbReference type="ARBA" id="ARBA00022801"/>
    </source>
</evidence>
<protein>
    <submittedName>
        <fullName evidence="5">Esterase afoC</fullName>
    </submittedName>
</protein>
<proteinExistence type="inferred from homology"/>
<dbReference type="Pfam" id="PF03959">
    <property type="entry name" value="FSH1"/>
    <property type="match status" value="1"/>
</dbReference>
<reference evidence="5 6" key="1">
    <citation type="submission" date="2024-09" db="EMBL/GenBank/DDBJ databases">
        <title>Itraconazole resistance in Madurella fahalii resulting from another homologue of gene encoding cytochrome P450 14-alpha sterol demethylase (CYP51).</title>
        <authorList>
            <person name="Yoshioka I."/>
            <person name="Fahal A.H."/>
            <person name="Kaneko S."/>
            <person name="Yaguchi T."/>
        </authorList>
    </citation>
    <scope>NUCLEOTIDE SEQUENCE [LARGE SCALE GENOMIC DNA]</scope>
    <source>
        <strain evidence="5 6">IFM 68171</strain>
    </source>
</reference>
<comment type="caution">
    <text evidence="5">The sequence shown here is derived from an EMBL/GenBank/DDBJ whole genome shotgun (WGS) entry which is preliminary data.</text>
</comment>
<dbReference type="InterPro" id="IPR050593">
    <property type="entry name" value="LovG"/>
</dbReference>
<gene>
    <name evidence="5" type="ORF">MFIFM68171_03024</name>
</gene>
<name>A0ABQ0G4Z7_9PEZI</name>
<feature type="region of interest" description="Disordered" evidence="3">
    <location>
        <begin position="1"/>
        <end position="22"/>
    </location>
</feature>
<feature type="compositionally biased region" description="Low complexity" evidence="3">
    <location>
        <begin position="1"/>
        <end position="17"/>
    </location>
</feature>
<organism evidence="5 6">
    <name type="scientific">Madurella fahalii</name>
    <dbReference type="NCBI Taxonomy" id="1157608"/>
    <lineage>
        <taxon>Eukaryota</taxon>
        <taxon>Fungi</taxon>
        <taxon>Dikarya</taxon>
        <taxon>Ascomycota</taxon>
        <taxon>Pezizomycotina</taxon>
        <taxon>Sordariomycetes</taxon>
        <taxon>Sordariomycetidae</taxon>
        <taxon>Sordariales</taxon>
        <taxon>Sordariales incertae sedis</taxon>
        <taxon>Madurella</taxon>
    </lineage>
</organism>
<dbReference type="SUPFAM" id="SSF53474">
    <property type="entry name" value="alpha/beta-Hydrolases"/>
    <property type="match status" value="1"/>
</dbReference>
<dbReference type="InterPro" id="IPR005645">
    <property type="entry name" value="FSH-like_dom"/>
</dbReference>
<feature type="domain" description="Serine hydrolase" evidence="4">
    <location>
        <begin position="26"/>
        <end position="277"/>
    </location>
</feature>
<dbReference type="PANTHER" id="PTHR48070">
    <property type="entry name" value="ESTERASE OVCA2"/>
    <property type="match status" value="1"/>
</dbReference>